<dbReference type="RefSeq" id="WP_020876603.1">
    <property type="nucleotide sequence ID" value="NZ_ATHJ01000076.1"/>
</dbReference>
<evidence type="ECO:0000256" key="13">
    <source>
        <dbReference type="ARBA" id="ARBA00022989"/>
    </source>
</evidence>
<comment type="similarity">
    <text evidence="5 18">Belongs to the CDS family.</text>
</comment>
<reference evidence="20 21" key="1">
    <citation type="journal article" date="2013" name="Genome Announc.">
        <title>Draft genome sequences for three mercury-methylating, sulfate-reducing bacteria.</title>
        <authorList>
            <person name="Brown S.D."/>
            <person name="Hurt R.A.Jr."/>
            <person name="Gilmour C.C."/>
            <person name="Elias D.A."/>
        </authorList>
    </citation>
    <scope>NUCLEOTIDE SEQUENCE [LARGE SCALE GENOMIC DNA]</scope>
    <source>
        <strain evidence="20 21">DSM 2059</strain>
    </source>
</reference>
<keyword evidence="15 19" id="KW-0472">Membrane</keyword>
<evidence type="ECO:0000256" key="14">
    <source>
        <dbReference type="ARBA" id="ARBA00023098"/>
    </source>
</evidence>
<dbReference type="Proteomes" id="UP000014977">
    <property type="component" value="Unassembled WGS sequence"/>
</dbReference>
<feature type="transmembrane region" description="Helical" evidence="19">
    <location>
        <begin position="183"/>
        <end position="202"/>
    </location>
</feature>
<evidence type="ECO:0000256" key="9">
    <source>
        <dbReference type="ARBA" id="ARBA00022516"/>
    </source>
</evidence>
<evidence type="ECO:0000313" key="21">
    <source>
        <dbReference type="Proteomes" id="UP000014977"/>
    </source>
</evidence>
<dbReference type="UniPathway" id="UPA00557">
    <property type="reaction ID" value="UER00614"/>
</dbReference>
<proteinExistence type="inferred from homology"/>
<feature type="transmembrane region" description="Helical" evidence="19">
    <location>
        <begin position="85"/>
        <end position="103"/>
    </location>
</feature>
<keyword evidence="13 19" id="KW-1133">Transmembrane helix</keyword>
<dbReference type="GO" id="GO:0005886">
    <property type="term" value="C:plasma membrane"/>
    <property type="evidence" value="ECO:0007669"/>
    <property type="project" value="UniProtKB-SubCell"/>
</dbReference>
<keyword evidence="14" id="KW-0443">Lipid metabolism</keyword>
<evidence type="ECO:0000256" key="1">
    <source>
        <dbReference type="ARBA" id="ARBA00001698"/>
    </source>
</evidence>
<keyword evidence="16" id="KW-0594">Phospholipid biosynthesis</keyword>
<evidence type="ECO:0000256" key="3">
    <source>
        <dbReference type="ARBA" id="ARBA00005119"/>
    </source>
</evidence>
<evidence type="ECO:0000256" key="2">
    <source>
        <dbReference type="ARBA" id="ARBA00004651"/>
    </source>
</evidence>
<gene>
    <name evidence="20" type="ORF">dsmv_2172</name>
</gene>
<keyword evidence="8" id="KW-1003">Cell membrane</keyword>
<dbReference type="PATRIC" id="fig|1121405.3.peg.1712"/>
<protein>
    <recommendedName>
        <fullName evidence="7 18">Phosphatidate cytidylyltransferase</fullName>
        <ecNumber evidence="6 18">2.7.7.41</ecNumber>
    </recommendedName>
</protein>
<feature type="transmembrane region" description="Helical" evidence="19">
    <location>
        <begin position="249"/>
        <end position="269"/>
    </location>
</feature>
<keyword evidence="9" id="KW-0444">Lipid biosynthesis</keyword>
<sequence length="273" mass="29751">MHLKRWITGLAALPFLVYLIYSGGALFTLFIAAVSVVSLWEYFKILFEDSALSDPPRPGWGIIPSVGIAIAPVMVWTAHTCSMDAVLFALVLHLILCALISLVRFKTNPRIIETVVKSSQGMIYIPLMLAFAVWIRDGVDGMRWVFFILAVVFAGDIGAFYAGTYWGRHKLCPSVSPGKTIEGAVGGLTGNLIVGTIVKLMLFPRLPWAGSLVLFLVLGVVGQIGDLYESEFKRTAGVKDSGSLLPGHGGLLDRIDALLFALPVAYFFIKFIL</sequence>
<feature type="transmembrane region" description="Helical" evidence="19">
    <location>
        <begin position="208"/>
        <end position="228"/>
    </location>
</feature>
<feature type="transmembrane region" description="Helical" evidence="19">
    <location>
        <begin position="115"/>
        <end position="135"/>
    </location>
</feature>
<evidence type="ECO:0000256" key="15">
    <source>
        <dbReference type="ARBA" id="ARBA00023136"/>
    </source>
</evidence>
<dbReference type="PANTHER" id="PTHR46382">
    <property type="entry name" value="PHOSPHATIDATE CYTIDYLYLTRANSFERASE"/>
    <property type="match status" value="1"/>
</dbReference>
<comment type="pathway">
    <text evidence="3 18">Phospholipid metabolism; CDP-diacylglycerol biosynthesis; CDP-diacylglycerol from sn-glycerol 3-phosphate: step 3/3.</text>
</comment>
<evidence type="ECO:0000256" key="5">
    <source>
        <dbReference type="ARBA" id="ARBA00010185"/>
    </source>
</evidence>
<evidence type="ECO:0000256" key="16">
    <source>
        <dbReference type="ARBA" id="ARBA00023209"/>
    </source>
</evidence>
<evidence type="ECO:0000256" key="17">
    <source>
        <dbReference type="ARBA" id="ARBA00023264"/>
    </source>
</evidence>
<evidence type="ECO:0000313" key="20">
    <source>
        <dbReference type="EMBL" id="EPR41391.1"/>
    </source>
</evidence>
<comment type="caution">
    <text evidence="20">The sequence shown here is derived from an EMBL/GenBank/DDBJ whole genome shotgun (WGS) entry which is preliminary data.</text>
</comment>
<evidence type="ECO:0000256" key="8">
    <source>
        <dbReference type="ARBA" id="ARBA00022475"/>
    </source>
</evidence>
<keyword evidence="12 18" id="KW-0548">Nucleotidyltransferase</keyword>
<evidence type="ECO:0000256" key="12">
    <source>
        <dbReference type="ARBA" id="ARBA00022695"/>
    </source>
</evidence>
<dbReference type="eggNOG" id="COG4589">
    <property type="taxonomic scope" value="Bacteria"/>
</dbReference>
<evidence type="ECO:0000256" key="19">
    <source>
        <dbReference type="SAM" id="Phobius"/>
    </source>
</evidence>
<keyword evidence="21" id="KW-1185">Reference proteome</keyword>
<dbReference type="OrthoDB" id="9799199at2"/>
<accession>S7TWG3</accession>
<comment type="catalytic activity">
    <reaction evidence="1 18">
        <text>a 1,2-diacyl-sn-glycero-3-phosphate + CTP + H(+) = a CDP-1,2-diacyl-sn-glycerol + diphosphate</text>
        <dbReference type="Rhea" id="RHEA:16229"/>
        <dbReference type="ChEBI" id="CHEBI:15378"/>
        <dbReference type="ChEBI" id="CHEBI:33019"/>
        <dbReference type="ChEBI" id="CHEBI:37563"/>
        <dbReference type="ChEBI" id="CHEBI:58332"/>
        <dbReference type="ChEBI" id="CHEBI:58608"/>
        <dbReference type="EC" id="2.7.7.41"/>
    </reaction>
</comment>
<evidence type="ECO:0000256" key="7">
    <source>
        <dbReference type="ARBA" id="ARBA00019373"/>
    </source>
</evidence>
<evidence type="ECO:0000256" key="4">
    <source>
        <dbReference type="ARBA" id="ARBA00005189"/>
    </source>
</evidence>
<evidence type="ECO:0000256" key="6">
    <source>
        <dbReference type="ARBA" id="ARBA00012487"/>
    </source>
</evidence>
<comment type="pathway">
    <text evidence="4">Lipid metabolism.</text>
</comment>
<comment type="subcellular location">
    <subcellularLocation>
        <location evidence="2">Cell membrane</location>
        <topology evidence="2">Multi-pass membrane protein</topology>
    </subcellularLocation>
</comment>
<keyword evidence="17" id="KW-1208">Phospholipid metabolism</keyword>
<dbReference type="InterPro" id="IPR000374">
    <property type="entry name" value="PC_trans"/>
</dbReference>
<dbReference type="PANTHER" id="PTHR46382:SF1">
    <property type="entry name" value="PHOSPHATIDATE CYTIDYLYLTRANSFERASE"/>
    <property type="match status" value="1"/>
</dbReference>
<name>S7TWG3_DESML</name>
<dbReference type="EC" id="2.7.7.41" evidence="6 18"/>
<dbReference type="Pfam" id="PF01148">
    <property type="entry name" value="CTP_transf_1"/>
    <property type="match status" value="1"/>
</dbReference>
<evidence type="ECO:0000256" key="10">
    <source>
        <dbReference type="ARBA" id="ARBA00022679"/>
    </source>
</evidence>
<dbReference type="PROSITE" id="PS01315">
    <property type="entry name" value="CDS"/>
    <property type="match status" value="1"/>
</dbReference>
<dbReference type="STRING" id="897.B2D07_06205"/>
<keyword evidence="10 18" id="KW-0808">Transferase</keyword>
<organism evidence="20 21">
    <name type="scientific">Desulfococcus multivorans DSM 2059</name>
    <dbReference type="NCBI Taxonomy" id="1121405"/>
    <lineage>
        <taxon>Bacteria</taxon>
        <taxon>Pseudomonadati</taxon>
        <taxon>Thermodesulfobacteriota</taxon>
        <taxon>Desulfobacteria</taxon>
        <taxon>Desulfobacterales</taxon>
        <taxon>Desulfococcaceae</taxon>
        <taxon>Desulfococcus</taxon>
    </lineage>
</organism>
<keyword evidence="11 18" id="KW-0812">Transmembrane</keyword>
<dbReference type="GO" id="GO:0004605">
    <property type="term" value="F:phosphatidate cytidylyltransferase activity"/>
    <property type="evidence" value="ECO:0007669"/>
    <property type="project" value="UniProtKB-EC"/>
</dbReference>
<feature type="transmembrane region" description="Helical" evidence="19">
    <location>
        <begin position="15"/>
        <end position="40"/>
    </location>
</feature>
<evidence type="ECO:0000256" key="18">
    <source>
        <dbReference type="RuleBase" id="RU003938"/>
    </source>
</evidence>
<feature type="transmembrane region" description="Helical" evidence="19">
    <location>
        <begin position="141"/>
        <end position="162"/>
    </location>
</feature>
<dbReference type="EMBL" id="ATHJ01000076">
    <property type="protein sequence ID" value="EPR41391.1"/>
    <property type="molecule type" value="Genomic_DNA"/>
</dbReference>
<dbReference type="GO" id="GO:0016024">
    <property type="term" value="P:CDP-diacylglycerol biosynthetic process"/>
    <property type="evidence" value="ECO:0007669"/>
    <property type="project" value="UniProtKB-UniPathway"/>
</dbReference>
<evidence type="ECO:0000256" key="11">
    <source>
        <dbReference type="ARBA" id="ARBA00022692"/>
    </source>
</evidence>
<dbReference type="AlphaFoldDB" id="S7TWG3"/>
<feature type="transmembrane region" description="Helical" evidence="19">
    <location>
        <begin position="60"/>
        <end position="79"/>
    </location>
</feature>